<evidence type="ECO:0000256" key="1">
    <source>
        <dbReference type="ARBA" id="ARBA00004906"/>
    </source>
</evidence>
<evidence type="ECO:0000313" key="8">
    <source>
        <dbReference type="Proteomes" id="UP000274429"/>
    </source>
</evidence>
<dbReference type="STRING" id="6205.A0A0R3X645"/>
<keyword evidence="3 5" id="KW-0863">Zinc-finger</keyword>
<keyword evidence="8" id="KW-1185">Reference proteome</keyword>
<comment type="catalytic activity">
    <reaction evidence="5">
        <text>S-ubiquitinyl-[E2 ubiquitin-conjugating enzyme]-L-cysteine + [acceptor protein]-L-lysine = [E2 ubiquitin-conjugating enzyme]-L-cysteine + N(6)-ubiquitinyl-[acceptor protein]-L-lysine.</text>
        <dbReference type="EC" id="2.3.2.27"/>
    </reaction>
</comment>
<keyword evidence="5" id="KW-0833">Ubl conjugation pathway</keyword>
<evidence type="ECO:0000256" key="2">
    <source>
        <dbReference type="ARBA" id="ARBA00022723"/>
    </source>
</evidence>
<feature type="domain" description="UBR-type" evidence="6">
    <location>
        <begin position="169"/>
        <end position="232"/>
    </location>
</feature>
<organism evidence="9">
    <name type="scientific">Hydatigena taeniaeformis</name>
    <name type="common">Feline tapeworm</name>
    <name type="synonym">Taenia taeniaeformis</name>
    <dbReference type="NCBI Taxonomy" id="6205"/>
    <lineage>
        <taxon>Eukaryota</taxon>
        <taxon>Metazoa</taxon>
        <taxon>Spiralia</taxon>
        <taxon>Lophotrochozoa</taxon>
        <taxon>Platyhelminthes</taxon>
        <taxon>Cestoda</taxon>
        <taxon>Eucestoda</taxon>
        <taxon>Cyclophyllidea</taxon>
        <taxon>Taeniidae</taxon>
        <taxon>Hydatigera</taxon>
    </lineage>
</organism>
<dbReference type="GO" id="GO:0061630">
    <property type="term" value="F:ubiquitin protein ligase activity"/>
    <property type="evidence" value="ECO:0007669"/>
    <property type="project" value="UniProtKB-UniRule"/>
</dbReference>
<comment type="pathway">
    <text evidence="1 5">Protein modification; protein ubiquitination.</text>
</comment>
<proteinExistence type="inferred from homology"/>
<dbReference type="PANTHER" id="PTHR21497">
    <property type="entry name" value="UBIQUITIN LIGASE E3 ALPHA-RELATED"/>
    <property type="match status" value="1"/>
</dbReference>
<dbReference type="EC" id="2.3.2.27" evidence="5"/>
<evidence type="ECO:0000256" key="3">
    <source>
        <dbReference type="ARBA" id="ARBA00022771"/>
    </source>
</evidence>
<dbReference type="Proteomes" id="UP000274429">
    <property type="component" value="Unassembled WGS sequence"/>
</dbReference>
<sequence>MASVFISQFLYSIGEFLIIEAKLHPPIDAGDDHLNFLLSDSVALLLEEAFASSNQKGFEEVLYAAIKSAAYSTCLPKVATAEDAAASLSSQSINETSSEAELVEYNHLLESIFADFEAFLANAFPVNSSGDVDASVSAPLSLPKASTSRKDALDRLAERLSAVCPKMRTPCGRIFEEQEPTFRCNILTITSVQLLAIHNMTSFLAMHASGGGYCDCGDEEAWTSGAWCRIHAEESDEAIASNVSVFRSVNEEQSLEMKRVESILSKLPKALVRRFDYLLQPLINTASLVLFQLLQGSARIDCSPLSSVLADKNEVEQAFDKPSEDNNWPPSLDHLSNTAIEWDATQLGLRSFPRTCPRTCDAQSMERRCLDQLARAHSLHPALFDVTASSAAESIAMASNKQYIVVLYNNEFHNYEDVIRIIRRVDGCTSKQATLFAIIVNRDGRTPLLTNLTLQVAAQKAARVSQSPGSRHLVRPLRAAVMEQGVYAIENFFVSVLRWLERLATRVLPLRPLICNALLGRFLTSAEASSSTSLVLPPSEMMLENSLLWNFFHRLTLSHRGVRKTASRLIASVLLQEPYHRRVFAIGFTQLYDVISQAYAYDDHLKADTLLSMTCQFYTVTSLVR</sequence>
<comment type="similarity">
    <text evidence="5">Belongs to the E3 ubiquitin-protein ligase UBR1-like family.</text>
</comment>
<dbReference type="WBParaSite" id="TTAC_0000896401-mRNA-1">
    <property type="protein sequence ID" value="TTAC_0000896401-mRNA-1"/>
    <property type="gene ID" value="TTAC_0000896401"/>
</dbReference>
<dbReference type="OrthoDB" id="6278451at2759"/>
<evidence type="ECO:0000256" key="5">
    <source>
        <dbReference type="RuleBase" id="RU366018"/>
    </source>
</evidence>
<name>A0A0R3X645_HYDTA</name>
<evidence type="ECO:0000259" key="6">
    <source>
        <dbReference type="SMART" id="SM00396"/>
    </source>
</evidence>
<dbReference type="SMART" id="SM00396">
    <property type="entry name" value="ZnF_UBR1"/>
    <property type="match status" value="1"/>
</dbReference>
<accession>A0A0R3X645</accession>
<dbReference type="Pfam" id="PF02617">
    <property type="entry name" value="ClpS"/>
    <property type="match status" value="1"/>
</dbReference>
<keyword evidence="5" id="KW-0808">Transferase</keyword>
<dbReference type="GO" id="GO:0000151">
    <property type="term" value="C:ubiquitin ligase complex"/>
    <property type="evidence" value="ECO:0007669"/>
    <property type="project" value="TreeGrafter"/>
</dbReference>
<dbReference type="InterPro" id="IPR003769">
    <property type="entry name" value="ClpS_core"/>
</dbReference>
<dbReference type="GO" id="GO:0008270">
    <property type="term" value="F:zinc ion binding"/>
    <property type="evidence" value="ECO:0007669"/>
    <property type="project" value="UniProtKB-UniRule"/>
</dbReference>
<dbReference type="PANTHER" id="PTHR21497:SF24">
    <property type="entry name" value="E3 UBIQUITIN-PROTEIN LIGASE UBR1"/>
    <property type="match status" value="1"/>
</dbReference>
<dbReference type="GO" id="GO:0016567">
    <property type="term" value="P:protein ubiquitination"/>
    <property type="evidence" value="ECO:0007669"/>
    <property type="project" value="UniProtKB-UniRule"/>
</dbReference>
<evidence type="ECO:0000313" key="9">
    <source>
        <dbReference type="WBParaSite" id="TTAC_0000896401-mRNA-1"/>
    </source>
</evidence>
<evidence type="ECO:0000313" key="7">
    <source>
        <dbReference type="EMBL" id="VDM33642.1"/>
    </source>
</evidence>
<gene>
    <name evidence="7" type="ORF">TTAC_LOCUS8949</name>
</gene>
<dbReference type="UniPathway" id="UPA00143"/>
<reference evidence="7 8" key="2">
    <citation type="submission" date="2018-11" db="EMBL/GenBank/DDBJ databases">
        <authorList>
            <consortium name="Pathogen Informatics"/>
        </authorList>
    </citation>
    <scope>NUCLEOTIDE SEQUENCE [LARGE SCALE GENOMIC DNA]</scope>
</reference>
<dbReference type="InterPro" id="IPR003126">
    <property type="entry name" value="Znf_UBR"/>
</dbReference>
<dbReference type="SUPFAM" id="SSF54736">
    <property type="entry name" value="ClpS-like"/>
    <property type="match status" value="1"/>
</dbReference>
<reference evidence="9" key="1">
    <citation type="submission" date="2017-02" db="UniProtKB">
        <authorList>
            <consortium name="WormBaseParasite"/>
        </authorList>
    </citation>
    <scope>IDENTIFICATION</scope>
</reference>
<dbReference type="EMBL" id="UYWX01020634">
    <property type="protein sequence ID" value="VDM33642.1"/>
    <property type="molecule type" value="Genomic_DNA"/>
</dbReference>
<evidence type="ECO:0000256" key="4">
    <source>
        <dbReference type="ARBA" id="ARBA00022833"/>
    </source>
</evidence>
<dbReference type="Gene3D" id="3.30.1390.10">
    <property type="match status" value="1"/>
</dbReference>
<keyword evidence="2 5" id="KW-0479">Metal-binding</keyword>
<dbReference type="GO" id="GO:0005737">
    <property type="term" value="C:cytoplasm"/>
    <property type="evidence" value="ECO:0007669"/>
    <property type="project" value="TreeGrafter"/>
</dbReference>
<keyword evidence="4 5" id="KW-0862">Zinc</keyword>
<comment type="function">
    <text evidence="5">Ubiquitin ligase protein which is a component of the N-end rule pathway. Recognizes and binds to proteins bearing specific N-terminal residues that are destabilizing according to the N-end rule, leading to their ubiquitination and subsequent degradation.</text>
</comment>
<dbReference type="InterPro" id="IPR014719">
    <property type="entry name" value="Ribosomal_bL12_C/ClpS-like"/>
</dbReference>
<dbReference type="AlphaFoldDB" id="A0A0R3X645"/>
<protein>
    <recommendedName>
        <fullName evidence="5">E3 ubiquitin-protein ligase</fullName>
        <ecNumber evidence="5">2.3.2.27</ecNumber>
    </recommendedName>
</protein>
<dbReference type="InterPro" id="IPR039164">
    <property type="entry name" value="UBR1-like"/>
</dbReference>
<dbReference type="GO" id="GO:0071596">
    <property type="term" value="P:ubiquitin-dependent protein catabolic process via the N-end rule pathway"/>
    <property type="evidence" value="ECO:0007669"/>
    <property type="project" value="UniProtKB-UniRule"/>
</dbReference>
<dbReference type="Gene3D" id="2.10.110.30">
    <property type="match status" value="1"/>
</dbReference>